<dbReference type="InterPro" id="IPR001765">
    <property type="entry name" value="Carbonic_anhydrase"/>
</dbReference>
<dbReference type="SUPFAM" id="SSF53056">
    <property type="entry name" value="beta-carbonic anhydrase, cab"/>
    <property type="match status" value="1"/>
</dbReference>
<dbReference type="PANTHER" id="PTHR11002">
    <property type="entry name" value="CARBONIC ANHYDRASE"/>
    <property type="match status" value="1"/>
</dbReference>
<evidence type="ECO:0000256" key="4">
    <source>
        <dbReference type="ARBA" id="ARBA00022723"/>
    </source>
</evidence>
<comment type="function">
    <text evidence="8">Reversible hydration of carbon dioxide.</text>
</comment>
<dbReference type="PANTHER" id="PTHR11002:SF76">
    <property type="entry name" value="CARBONIC ANHYDRASE"/>
    <property type="match status" value="1"/>
</dbReference>
<evidence type="ECO:0000313" key="10">
    <source>
        <dbReference type="Proteomes" id="UP001321580"/>
    </source>
</evidence>
<dbReference type="PROSITE" id="PS00704">
    <property type="entry name" value="PROK_CO2_ANHYDRASE_1"/>
    <property type="match status" value="1"/>
</dbReference>
<protein>
    <recommendedName>
        <fullName evidence="3 8">Carbonic anhydrase</fullName>
        <ecNumber evidence="3 8">4.2.1.1</ecNumber>
    </recommendedName>
    <alternativeName>
        <fullName evidence="8">Carbonate dehydratase</fullName>
    </alternativeName>
</protein>
<evidence type="ECO:0000313" key="9">
    <source>
        <dbReference type="EMBL" id="MDI9240221.1"/>
    </source>
</evidence>
<accession>A0ABT6XJ81</accession>
<dbReference type="SMART" id="SM00947">
    <property type="entry name" value="Pro_CA"/>
    <property type="match status" value="1"/>
</dbReference>
<dbReference type="RefSeq" id="WP_283213571.1">
    <property type="nucleotide sequence ID" value="NZ_JASGBI010000001.1"/>
</dbReference>
<proteinExistence type="inferred from homology"/>
<dbReference type="Proteomes" id="UP001321580">
    <property type="component" value="Unassembled WGS sequence"/>
</dbReference>
<comment type="cofactor">
    <cofactor evidence="1">
        <name>Zn(2+)</name>
        <dbReference type="ChEBI" id="CHEBI:29105"/>
    </cofactor>
</comment>
<comment type="similarity">
    <text evidence="2 8">Belongs to the beta-class carbonic anhydrase family.</text>
</comment>
<evidence type="ECO:0000256" key="1">
    <source>
        <dbReference type="ARBA" id="ARBA00001947"/>
    </source>
</evidence>
<keyword evidence="6 8" id="KW-0456">Lyase</keyword>
<gene>
    <name evidence="9" type="primary">can</name>
    <name evidence="9" type="ORF">QLQ15_15025</name>
</gene>
<evidence type="ECO:0000256" key="5">
    <source>
        <dbReference type="ARBA" id="ARBA00022833"/>
    </source>
</evidence>
<dbReference type="InterPro" id="IPR036874">
    <property type="entry name" value="Carbonic_anhydrase_sf"/>
</dbReference>
<dbReference type="Pfam" id="PF00484">
    <property type="entry name" value="Pro_CA"/>
    <property type="match status" value="1"/>
</dbReference>
<dbReference type="PROSITE" id="PS00705">
    <property type="entry name" value="PROK_CO2_ANHYDRASE_2"/>
    <property type="match status" value="1"/>
</dbReference>
<evidence type="ECO:0000256" key="2">
    <source>
        <dbReference type="ARBA" id="ARBA00006217"/>
    </source>
</evidence>
<evidence type="ECO:0000256" key="8">
    <source>
        <dbReference type="RuleBase" id="RU003956"/>
    </source>
</evidence>
<organism evidence="9 10">
    <name type="scientific">Lysobacter stagni</name>
    <dbReference type="NCBI Taxonomy" id="3045172"/>
    <lineage>
        <taxon>Bacteria</taxon>
        <taxon>Pseudomonadati</taxon>
        <taxon>Pseudomonadota</taxon>
        <taxon>Gammaproteobacteria</taxon>
        <taxon>Lysobacterales</taxon>
        <taxon>Lysobacteraceae</taxon>
        <taxon>Lysobacter</taxon>
    </lineage>
</organism>
<evidence type="ECO:0000256" key="6">
    <source>
        <dbReference type="ARBA" id="ARBA00023239"/>
    </source>
</evidence>
<reference evidence="9 10" key="1">
    <citation type="submission" date="2023-05" db="EMBL/GenBank/DDBJ databases">
        <title>Lysobacter sp. strain LF1 Genome sequencing and assembly.</title>
        <authorList>
            <person name="Jung Y."/>
        </authorList>
    </citation>
    <scope>NUCLEOTIDE SEQUENCE [LARGE SCALE GENOMIC DNA]</scope>
    <source>
        <strain evidence="9 10">LF1</strain>
    </source>
</reference>
<evidence type="ECO:0000256" key="3">
    <source>
        <dbReference type="ARBA" id="ARBA00012925"/>
    </source>
</evidence>
<dbReference type="InterPro" id="IPR015892">
    <property type="entry name" value="Carbonic_anhydrase_CS"/>
</dbReference>
<dbReference type="Gene3D" id="3.40.1050.10">
    <property type="entry name" value="Carbonic anhydrase"/>
    <property type="match status" value="1"/>
</dbReference>
<keyword evidence="10" id="KW-1185">Reference proteome</keyword>
<evidence type="ECO:0000256" key="7">
    <source>
        <dbReference type="ARBA" id="ARBA00048348"/>
    </source>
</evidence>
<keyword evidence="5 8" id="KW-0862">Zinc</keyword>
<comment type="catalytic activity">
    <reaction evidence="7 8">
        <text>hydrogencarbonate + H(+) = CO2 + H2O</text>
        <dbReference type="Rhea" id="RHEA:10748"/>
        <dbReference type="ChEBI" id="CHEBI:15377"/>
        <dbReference type="ChEBI" id="CHEBI:15378"/>
        <dbReference type="ChEBI" id="CHEBI:16526"/>
        <dbReference type="ChEBI" id="CHEBI:17544"/>
        <dbReference type="EC" id="4.2.1.1"/>
    </reaction>
</comment>
<keyword evidence="4" id="KW-0479">Metal-binding</keyword>
<dbReference type="EC" id="4.2.1.1" evidence="3 8"/>
<comment type="caution">
    <text evidence="9">The sequence shown here is derived from an EMBL/GenBank/DDBJ whole genome shotgun (WGS) entry which is preliminary data.</text>
</comment>
<dbReference type="EMBL" id="JASGBI010000001">
    <property type="protein sequence ID" value="MDI9240221.1"/>
    <property type="molecule type" value="Genomic_DNA"/>
</dbReference>
<dbReference type="NCBIfam" id="NF007756">
    <property type="entry name" value="PRK10437.1"/>
    <property type="match status" value="1"/>
</dbReference>
<name>A0ABT6XJ81_9GAMM</name>
<dbReference type="CDD" id="cd00883">
    <property type="entry name" value="beta_CA_cladeA"/>
    <property type="match status" value="1"/>
</dbReference>
<sequence length="223" mass="25036">MTDSPLNELLEKNREWSERIQREDPGFFERLSLQQAPEYLWIGCSDSRVPANQIIDMAPGEVFVHRNIANVVVHTDLNCLSVIQFAVDVLKVKRILVVGHYGCGGVHAALHGRRVGLADNWLRHVSDVAEKHCGCIEHAHEGERHDRLCELNVIEQVQNVCLTTIVRDAWARGQELSVHGWVYSLRNGLVHDMGIDVDSSEKLDTLYKAAVARVNGYGGDSPR</sequence>